<protein>
    <submittedName>
        <fullName evidence="3">Uncharacterized protein</fullName>
    </submittedName>
</protein>
<feature type="compositionally biased region" description="Polar residues" evidence="2">
    <location>
        <begin position="179"/>
        <end position="222"/>
    </location>
</feature>
<feature type="region of interest" description="Disordered" evidence="2">
    <location>
        <begin position="394"/>
        <end position="446"/>
    </location>
</feature>
<dbReference type="RefSeq" id="XP_043164353.1">
    <property type="nucleotide sequence ID" value="XM_043308418.1"/>
</dbReference>
<keyword evidence="4" id="KW-1185">Reference proteome</keyword>
<dbReference type="OrthoDB" id="3679365at2759"/>
<dbReference type="AlphaFoldDB" id="A0A8J2N1P9"/>
<comment type="caution">
    <text evidence="3">The sequence shown here is derived from an EMBL/GenBank/DDBJ whole genome shotgun (WGS) entry which is preliminary data.</text>
</comment>
<sequence length="845" mass="92432">MNERDPEKRKQNAVAFLKLLTECRDKVPNDCLEPTLNLADATVRQYVREIEKTAWTSRTSLEGYLQVVSALKDRIEEIRDNLPTGWQDFSNWLRGYTCYSQTNTPNVSTAQPPPPQPKPTVQVVPLRSDPVFHASPPAIKSPYFETGYQDIDPALLATDGANEKEVMETDTTPVFASVQNGASKVPSTDAKTVSSIEKATSETVTTKTSLSSQTGNPNNHASSAVLGKPQRDVAIGRATTASDAVGPNQKANVGLKSVGSHFDSASIFKLSGITTSFPAPLTFDWFPTQQTPNAAKPAPTSALAAPMWTPAIGKKIVAVPKNFNFYTPKVPATTNSFINSDGGSIFGNLDAGAKTLDQPFSFSPATAPEQPAGLLESKSALFKSTAGESVSVKLIEKTSPPDSSASSSSPGSATRDASPHKLELSSAVSSPDSTPSKTDPVVGSTNDGTLEMILSLLQEERAARIEAEAKRADAKMKQNQSNDEVFQRIASLEKNNSSMREAMTNKQKELDEREASVSKQEEALKALQIKLEADMSRQAAAEKAFIAKAEETSKTLNELQVKLDRMEKEAEARLAKTMTLVTSAKKQEGPVKPKVLASTVNTNDKVVSEANKVARRKRKPSQIGKILNKAFPPRKAVIVFDELKHGVLRMSKVGKAQLKDLEAQFHELLRLYERPESKREQHVSMLIDLINFGDAIGRNDDGPYHLLNAIVKDAAIDFANERLTKYLFHDNKWLKFLEVSEQHKIMQAFKTIASLGTSLFDMDLALSSAEAPDEFDDDEISATPSEIVEKYYRIFCEYDSALQQFLDAVPKPSPTYGLVKAHRECEGLAMSDTWKKAAQKFGVNL</sequence>
<name>A0A8J2N1P9_9PLEO</name>
<accession>A0A8J2N1P9</accession>
<feature type="compositionally biased region" description="Low complexity" evidence="2">
    <location>
        <begin position="425"/>
        <end position="440"/>
    </location>
</feature>
<evidence type="ECO:0000256" key="1">
    <source>
        <dbReference type="SAM" id="Coils"/>
    </source>
</evidence>
<reference evidence="3" key="1">
    <citation type="submission" date="2021-05" db="EMBL/GenBank/DDBJ databases">
        <authorList>
            <person name="Stam R."/>
        </authorList>
    </citation>
    <scope>NUCLEOTIDE SEQUENCE</scope>
    <source>
        <strain evidence="3">CS162</strain>
    </source>
</reference>
<feature type="coiled-coil region" evidence="1">
    <location>
        <begin position="457"/>
        <end position="576"/>
    </location>
</feature>
<dbReference type="EMBL" id="CAJRGZ010000015">
    <property type="protein sequence ID" value="CAG5140992.1"/>
    <property type="molecule type" value="Genomic_DNA"/>
</dbReference>
<evidence type="ECO:0000313" key="3">
    <source>
        <dbReference type="EMBL" id="CAG5140992.1"/>
    </source>
</evidence>
<dbReference type="Proteomes" id="UP000676310">
    <property type="component" value="Unassembled WGS sequence"/>
</dbReference>
<evidence type="ECO:0000313" key="4">
    <source>
        <dbReference type="Proteomes" id="UP000676310"/>
    </source>
</evidence>
<organism evidence="3 4">
    <name type="scientific">Alternaria atra</name>
    <dbReference type="NCBI Taxonomy" id="119953"/>
    <lineage>
        <taxon>Eukaryota</taxon>
        <taxon>Fungi</taxon>
        <taxon>Dikarya</taxon>
        <taxon>Ascomycota</taxon>
        <taxon>Pezizomycotina</taxon>
        <taxon>Dothideomycetes</taxon>
        <taxon>Pleosporomycetidae</taxon>
        <taxon>Pleosporales</taxon>
        <taxon>Pleosporineae</taxon>
        <taxon>Pleosporaceae</taxon>
        <taxon>Alternaria</taxon>
        <taxon>Alternaria sect. Ulocladioides</taxon>
    </lineage>
</organism>
<feature type="compositionally biased region" description="Low complexity" evidence="2">
    <location>
        <begin position="398"/>
        <end position="416"/>
    </location>
</feature>
<gene>
    <name evidence="3" type="ORF">ALTATR162_LOCUS824</name>
</gene>
<evidence type="ECO:0000256" key="2">
    <source>
        <dbReference type="SAM" id="MobiDB-lite"/>
    </source>
</evidence>
<dbReference type="GeneID" id="67020328"/>
<proteinExistence type="predicted"/>
<keyword evidence="1" id="KW-0175">Coiled coil</keyword>
<feature type="region of interest" description="Disordered" evidence="2">
    <location>
        <begin position="179"/>
        <end position="229"/>
    </location>
</feature>